<dbReference type="HOGENOM" id="CLU_991247_0_0_1"/>
<sequence>MNAYKQWVRAVWFENGREVEGVAPGTWIKRGTVFWPKGTNAEPAYLDREEPNEKTWRSFKLVKVKFTSDKEEDCHEYDATTAEEEDDQDNRRGVKRKKEEDFLYEMDEADGALEQVLDDMSNDQTKDKGKTFFGDRKLNKVLRRLSSSKKKQREDFRKSAEVRTAQEPKIRDMSGDGDGAQSLVGFDGDQEHSLINKSDMQSVINILIPPIPPCTPSRTNEPPTDDEDSDYEDIYVDEVDSQVEEVPDSYLSKDLEQNLNMDGQRGAKTAFRGSSLHVLIVESVLEKFSSTVTEQRIDEFIRNRLRNARKRQK</sequence>
<dbReference type="AlphaFoldDB" id="R7UGQ1"/>
<evidence type="ECO:0000313" key="3">
    <source>
        <dbReference type="EnsemblMetazoa" id="CapteP195486"/>
    </source>
</evidence>
<feature type="region of interest" description="Disordered" evidence="1">
    <location>
        <begin position="144"/>
        <end position="181"/>
    </location>
</feature>
<dbReference type="EMBL" id="KB301311">
    <property type="protein sequence ID" value="ELU05724.1"/>
    <property type="molecule type" value="Genomic_DNA"/>
</dbReference>
<keyword evidence="4" id="KW-1185">Reference proteome</keyword>
<reference evidence="3" key="3">
    <citation type="submission" date="2015-06" db="UniProtKB">
        <authorList>
            <consortium name="EnsemblMetazoa"/>
        </authorList>
    </citation>
    <scope>IDENTIFICATION</scope>
</reference>
<dbReference type="EMBL" id="AMQN01023294">
    <property type="status" value="NOT_ANNOTATED_CDS"/>
    <property type="molecule type" value="Genomic_DNA"/>
</dbReference>
<evidence type="ECO:0000313" key="2">
    <source>
        <dbReference type="EMBL" id="ELU05724.1"/>
    </source>
</evidence>
<feature type="compositionally biased region" description="Acidic residues" evidence="1">
    <location>
        <begin position="79"/>
        <end position="88"/>
    </location>
</feature>
<dbReference type="EnsemblMetazoa" id="CapteT195486">
    <property type="protein sequence ID" value="CapteP195486"/>
    <property type="gene ID" value="CapteG195486"/>
</dbReference>
<gene>
    <name evidence="2" type="ORF">CAPTEDRAFT_195486</name>
</gene>
<evidence type="ECO:0000313" key="4">
    <source>
        <dbReference type="Proteomes" id="UP000014760"/>
    </source>
</evidence>
<dbReference type="STRING" id="283909.R7UGQ1"/>
<dbReference type="Proteomes" id="UP000014760">
    <property type="component" value="Unassembled WGS sequence"/>
</dbReference>
<protein>
    <submittedName>
        <fullName evidence="2 3">Uncharacterized protein</fullName>
    </submittedName>
</protein>
<organism evidence="2">
    <name type="scientific">Capitella teleta</name>
    <name type="common">Polychaete worm</name>
    <dbReference type="NCBI Taxonomy" id="283909"/>
    <lineage>
        <taxon>Eukaryota</taxon>
        <taxon>Metazoa</taxon>
        <taxon>Spiralia</taxon>
        <taxon>Lophotrochozoa</taxon>
        <taxon>Annelida</taxon>
        <taxon>Polychaeta</taxon>
        <taxon>Sedentaria</taxon>
        <taxon>Scolecida</taxon>
        <taxon>Capitellidae</taxon>
        <taxon>Capitella</taxon>
    </lineage>
</organism>
<reference evidence="2 4" key="2">
    <citation type="journal article" date="2013" name="Nature">
        <title>Insights into bilaterian evolution from three spiralian genomes.</title>
        <authorList>
            <person name="Simakov O."/>
            <person name="Marletaz F."/>
            <person name="Cho S.J."/>
            <person name="Edsinger-Gonzales E."/>
            <person name="Havlak P."/>
            <person name="Hellsten U."/>
            <person name="Kuo D.H."/>
            <person name="Larsson T."/>
            <person name="Lv J."/>
            <person name="Arendt D."/>
            <person name="Savage R."/>
            <person name="Osoegawa K."/>
            <person name="de Jong P."/>
            <person name="Grimwood J."/>
            <person name="Chapman J.A."/>
            <person name="Shapiro H."/>
            <person name="Aerts A."/>
            <person name="Otillar R.P."/>
            <person name="Terry A.Y."/>
            <person name="Boore J.L."/>
            <person name="Grigoriev I.V."/>
            <person name="Lindberg D.R."/>
            <person name="Seaver E.C."/>
            <person name="Weisblat D.A."/>
            <person name="Putnam N.H."/>
            <person name="Rokhsar D.S."/>
        </authorList>
    </citation>
    <scope>NUCLEOTIDE SEQUENCE</scope>
    <source>
        <strain evidence="2 4">I ESC-2004</strain>
    </source>
</reference>
<name>R7UGQ1_CAPTE</name>
<feature type="region of interest" description="Disordered" evidence="1">
    <location>
        <begin position="73"/>
        <end position="95"/>
    </location>
</feature>
<proteinExistence type="predicted"/>
<accession>R7UGQ1</accession>
<dbReference type="EMBL" id="AMQN01023293">
    <property type="status" value="NOT_ANNOTATED_CDS"/>
    <property type="molecule type" value="Genomic_DNA"/>
</dbReference>
<evidence type="ECO:0000256" key="1">
    <source>
        <dbReference type="SAM" id="MobiDB-lite"/>
    </source>
</evidence>
<reference evidence="4" key="1">
    <citation type="submission" date="2012-12" db="EMBL/GenBank/DDBJ databases">
        <authorList>
            <person name="Hellsten U."/>
            <person name="Grimwood J."/>
            <person name="Chapman J.A."/>
            <person name="Shapiro H."/>
            <person name="Aerts A."/>
            <person name="Otillar R.P."/>
            <person name="Terry A.Y."/>
            <person name="Boore J.L."/>
            <person name="Simakov O."/>
            <person name="Marletaz F."/>
            <person name="Cho S.-J."/>
            <person name="Edsinger-Gonzales E."/>
            <person name="Havlak P."/>
            <person name="Kuo D.-H."/>
            <person name="Larsson T."/>
            <person name="Lv J."/>
            <person name="Arendt D."/>
            <person name="Savage R."/>
            <person name="Osoegawa K."/>
            <person name="de Jong P."/>
            <person name="Lindberg D.R."/>
            <person name="Seaver E.C."/>
            <person name="Weisblat D.A."/>
            <person name="Putnam N.H."/>
            <person name="Grigoriev I.V."/>
            <person name="Rokhsar D.S."/>
        </authorList>
    </citation>
    <scope>NUCLEOTIDE SEQUENCE</scope>
    <source>
        <strain evidence="4">I ESC-2004</strain>
    </source>
</reference>
<feature type="compositionally biased region" description="Basic and acidic residues" evidence="1">
    <location>
        <begin position="152"/>
        <end position="174"/>
    </location>
</feature>